<dbReference type="GO" id="GO:0015485">
    <property type="term" value="F:cholesterol binding"/>
    <property type="evidence" value="ECO:0007669"/>
    <property type="project" value="InterPro"/>
</dbReference>
<dbReference type="Proteomes" id="UP001488838">
    <property type="component" value="Unassembled WGS sequence"/>
</dbReference>
<dbReference type="AlphaFoldDB" id="A0AAW0JU95"/>
<dbReference type="GO" id="GO:0005783">
    <property type="term" value="C:endoplasmic reticulum"/>
    <property type="evidence" value="ECO:0007669"/>
    <property type="project" value="TreeGrafter"/>
</dbReference>
<proteinExistence type="predicted"/>
<dbReference type="GO" id="GO:0070508">
    <property type="term" value="P:cholesterol import"/>
    <property type="evidence" value="ECO:0007669"/>
    <property type="project" value="TreeGrafter"/>
</dbReference>
<dbReference type="Pfam" id="PF01852">
    <property type="entry name" value="START"/>
    <property type="match status" value="1"/>
</dbReference>
<feature type="domain" description="START" evidence="1">
    <location>
        <begin position="31"/>
        <end position="262"/>
    </location>
</feature>
<protein>
    <recommendedName>
        <fullName evidence="1">START domain-containing protein</fullName>
    </recommendedName>
</protein>
<dbReference type="GO" id="GO:0010879">
    <property type="term" value="P:cholesterol transport involved in cholesterol storage"/>
    <property type="evidence" value="ECO:0007669"/>
    <property type="project" value="TreeGrafter"/>
</dbReference>
<evidence type="ECO:0000313" key="3">
    <source>
        <dbReference type="Proteomes" id="UP001488838"/>
    </source>
</evidence>
<keyword evidence="3" id="KW-1185">Reference proteome</keyword>
<dbReference type="InterPro" id="IPR002913">
    <property type="entry name" value="START_lipid-bd_dom"/>
</dbReference>
<dbReference type="GO" id="GO:0120020">
    <property type="term" value="F:cholesterol transfer activity"/>
    <property type="evidence" value="ECO:0007669"/>
    <property type="project" value="TreeGrafter"/>
</dbReference>
<dbReference type="GO" id="GO:0032367">
    <property type="term" value="P:intracellular cholesterol transport"/>
    <property type="evidence" value="ECO:0007669"/>
    <property type="project" value="InterPro"/>
</dbReference>
<reference evidence="2 3" key="1">
    <citation type="journal article" date="2023" name="bioRxiv">
        <title>Conserved and derived expression patterns and positive selection on dental genes reveal complex evolutionary context of ever-growing rodent molars.</title>
        <authorList>
            <person name="Calamari Z.T."/>
            <person name="Song A."/>
            <person name="Cohen E."/>
            <person name="Akter M."/>
            <person name="Roy R.D."/>
            <person name="Hallikas O."/>
            <person name="Christensen M.M."/>
            <person name="Li P."/>
            <person name="Marangoni P."/>
            <person name="Jernvall J."/>
            <person name="Klein O.D."/>
        </authorList>
    </citation>
    <scope>NUCLEOTIDE SEQUENCE [LARGE SCALE GENOMIC DNA]</scope>
    <source>
        <strain evidence="2">V071</strain>
    </source>
</reference>
<evidence type="ECO:0000313" key="2">
    <source>
        <dbReference type="EMBL" id="KAK7829656.1"/>
    </source>
</evidence>
<dbReference type="EMBL" id="JBBHLL010000020">
    <property type="protein sequence ID" value="KAK7829656.1"/>
    <property type="molecule type" value="Genomic_DNA"/>
</dbReference>
<dbReference type="PANTHER" id="PTHR47006">
    <property type="entry name" value="STAR-RELATED LIPID TRANSFER PROTEIN 4"/>
    <property type="match status" value="1"/>
</dbReference>
<comment type="caution">
    <text evidence="2">The sequence shown here is derived from an EMBL/GenBank/DDBJ whole genome shotgun (WGS) entry which is preliminary data.</text>
</comment>
<gene>
    <name evidence="2" type="ORF">U0070_013342</name>
</gene>
<dbReference type="PANTHER" id="PTHR47006:SF1">
    <property type="entry name" value="STAR-RELATED LIPID TRANSFER PROTEIN 4"/>
    <property type="match status" value="1"/>
</dbReference>
<dbReference type="SUPFAM" id="SSF55961">
    <property type="entry name" value="Bet v1-like"/>
    <property type="match status" value="1"/>
</dbReference>
<dbReference type="Gene3D" id="3.30.530.20">
    <property type="match status" value="1"/>
</dbReference>
<dbReference type="PROSITE" id="PS50848">
    <property type="entry name" value="START"/>
    <property type="match status" value="1"/>
</dbReference>
<dbReference type="InterPro" id="IPR042555">
    <property type="entry name" value="StarD4"/>
</dbReference>
<accession>A0AAW0JU95</accession>
<dbReference type="InterPro" id="IPR023393">
    <property type="entry name" value="START-like_dom_sf"/>
</dbReference>
<evidence type="ECO:0000259" key="1">
    <source>
        <dbReference type="PROSITE" id="PS50848"/>
    </source>
</evidence>
<dbReference type="GO" id="GO:0005829">
    <property type="term" value="C:cytosol"/>
    <property type="evidence" value="ECO:0007669"/>
    <property type="project" value="TreeGrafter"/>
</dbReference>
<organism evidence="2 3">
    <name type="scientific">Myodes glareolus</name>
    <name type="common">Bank vole</name>
    <name type="synonym">Clethrionomys glareolus</name>
    <dbReference type="NCBI Taxonomy" id="447135"/>
    <lineage>
        <taxon>Eukaryota</taxon>
        <taxon>Metazoa</taxon>
        <taxon>Chordata</taxon>
        <taxon>Craniata</taxon>
        <taxon>Vertebrata</taxon>
        <taxon>Euteleostomi</taxon>
        <taxon>Mammalia</taxon>
        <taxon>Eutheria</taxon>
        <taxon>Euarchontoglires</taxon>
        <taxon>Glires</taxon>
        <taxon>Rodentia</taxon>
        <taxon>Myomorpha</taxon>
        <taxon>Muroidea</taxon>
        <taxon>Cricetidae</taxon>
        <taxon>Arvicolinae</taxon>
        <taxon>Myodes</taxon>
    </lineage>
</organism>
<name>A0AAW0JU95_MYOGA</name>
<sequence>MTTTFALWLRKIKMEGLTDVASFSTKLQNTLIQYHNIEEDKWRVAKKTKDVTVWRKPSEEFNGYLYKAQGVVDDIVNNVIDHIRPGPWRLDWDRLMTSLDILEHFEENCCVMRYTTAGQLLNIISPREFVDFSYTVGYEEGLLSCDDSLYISFSHSSPHFVWSLVDAAVGRQLKMSPPFPESVSVNRVSLDWSETRPEFVRGYNHPCGWFCVPLKDNPSQSLLTGYIQTDLRGMIPQSAVDTAMASTLTNFYGDLRKALRKA</sequence>